<organism evidence="11 12">
    <name type="scientific">Ceratocystis pirilliformis</name>
    <dbReference type="NCBI Taxonomy" id="259994"/>
    <lineage>
        <taxon>Eukaryota</taxon>
        <taxon>Fungi</taxon>
        <taxon>Dikarya</taxon>
        <taxon>Ascomycota</taxon>
        <taxon>Pezizomycotina</taxon>
        <taxon>Sordariomycetes</taxon>
        <taxon>Hypocreomycetidae</taxon>
        <taxon>Microascales</taxon>
        <taxon>Ceratocystidaceae</taxon>
        <taxon>Ceratocystis</taxon>
    </lineage>
</organism>
<evidence type="ECO:0000256" key="4">
    <source>
        <dbReference type="ARBA" id="ARBA00023015"/>
    </source>
</evidence>
<evidence type="ECO:0000256" key="2">
    <source>
        <dbReference type="ARBA" id="ARBA00008782"/>
    </source>
</evidence>
<evidence type="ECO:0000256" key="3">
    <source>
        <dbReference type="ARBA" id="ARBA00020628"/>
    </source>
</evidence>
<dbReference type="EMBL" id="JAWDJO010000359">
    <property type="protein sequence ID" value="KAL1887055.1"/>
    <property type="molecule type" value="Genomic_DNA"/>
</dbReference>
<evidence type="ECO:0000256" key="1">
    <source>
        <dbReference type="ARBA" id="ARBA00004123"/>
    </source>
</evidence>
<evidence type="ECO:0000256" key="6">
    <source>
        <dbReference type="ARBA" id="ARBA00023163"/>
    </source>
</evidence>
<evidence type="ECO:0000256" key="10">
    <source>
        <dbReference type="SAM" id="MobiDB-lite"/>
    </source>
</evidence>
<comment type="subcellular location">
    <subcellularLocation>
        <location evidence="1 9">Nucleus</location>
    </subcellularLocation>
</comment>
<name>A0ABR3YGF8_9PEZI</name>
<evidence type="ECO:0000256" key="5">
    <source>
        <dbReference type="ARBA" id="ARBA00023159"/>
    </source>
</evidence>
<keyword evidence="7 9" id="KW-0539">Nucleus</keyword>
<protein>
    <recommendedName>
        <fullName evidence="3 9">Mediator of RNA polymerase II transcription subunit 5</fullName>
    </recommendedName>
    <alternativeName>
        <fullName evidence="8 9">Mediator complex subunit 5</fullName>
    </alternativeName>
</protein>
<dbReference type="PANTHER" id="PTHR35784:SF1">
    <property type="entry name" value="MEDIATOR OF RNA POLYMERASE II TRANSCRIPTION SUBUNIT 5"/>
    <property type="match status" value="1"/>
</dbReference>
<comment type="subunit">
    <text evidence="9">Component of the Mediator complex.</text>
</comment>
<evidence type="ECO:0000313" key="12">
    <source>
        <dbReference type="Proteomes" id="UP001583280"/>
    </source>
</evidence>
<keyword evidence="5 9" id="KW-0010">Activator</keyword>
<evidence type="ECO:0000256" key="9">
    <source>
        <dbReference type="RuleBase" id="RU364142"/>
    </source>
</evidence>
<evidence type="ECO:0000313" key="11">
    <source>
        <dbReference type="EMBL" id="KAL1887055.1"/>
    </source>
</evidence>
<feature type="compositionally biased region" description="Low complexity" evidence="10">
    <location>
        <begin position="1036"/>
        <end position="1062"/>
    </location>
</feature>
<comment type="caution">
    <text evidence="11">The sequence shown here is derived from an EMBL/GenBank/DDBJ whole genome shotgun (WGS) entry which is preliminary data.</text>
</comment>
<evidence type="ECO:0000256" key="7">
    <source>
        <dbReference type="ARBA" id="ARBA00023242"/>
    </source>
</evidence>
<keyword evidence="12" id="KW-1185">Reference proteome</keyword>
<dbReference type="Proteomes" id="UP001583280">
    <property type="component" value="Unassembled WGS sequence"/>
</dbReference>
<evidence type="ECO:0000256" key="8">
    <source>
        <dbReference type="ARBA" id="ARBA00031256"/>
    </source>
</evidence>
<accession>A0ABR3YGF8</accession>
<dbReference type="PANTHER" id="PTHR35784">
    <property type="entry name" value="MEDIATOR OF RNA POLYMERASE II TRANSCRIPTION SUBUNIT 5"/>
    <property type="match status" value="1"/>
</dbReference>
<dbReference type="Pfam" id="PF08689">
    <property type="entry name" value="Med5"/>
    <property type="match status" value="1"/>
</dbReference>
<comment type="function">
    <text evidence="9">Component of the Mediator complex, a coactivator involved in the regulated transcription of nearly all RNA polymerase II-dependent genes. Mediator functions as a bridge to convey information from gene-specific regulatory proteins to the basal RNA polymerase II transcription machinery. Mediator is recruited to promoters by direct interactions with regulatory proteins and serves as a scaffold for the assembly of a functional preinitiation complex with RNA polymerase II and the general transcription factors.</text>
</comment>
<comment type="similarity">
    <text evidence="2 9">Belongs to the Mediator complex subunit 5 family.</text>
</comment>
<feature type="region of interest" description="Disordered" evidence="10">
    <location>
        <begin position="1025"/>
        <end position="1062"/>
    </location>
</feature>
<gene>
    <name evidence="11" type="primary">NUT1</name>
    <name evidence="9" type="synonym">MED5</name>
    <name evidence="11" type="ORF">Cpir12675_006723</name>
</gene>
<feature type="compositionally biased region" description="Polar residues" evidence="10">
    <location>
        <begin position="1025"/>
        <end position="1035"/>
    </location>
</feature>
<proteinExistence type="inferred from homology"/>
<reference evidence="11 12" key="1">
    <citation type="journal article" date="2024" name="IMA Fungus">
        <title>IMA Genome - F19 : A genome assembly and annotation guide to empower mycologists, including annotated draft genome sequences of Ceratocystis pirilliformis, Diaporthe australafricana, Fusarium ophioides, Paecilomyces lecythidis, and Sporothrix stenoceras.</title>
        <authorList>
            <person name="Aylward J."/>
            <person name="Wilson A.M."/>
            <person name="Visagie C.M."/>
            <person name="Spraker J."/>
            <person name="Barnes I."/>
            <person name="Buitendag C."/>
            <person name="Ceriani C."/>
            <person name="Del Mar Angel L."/>
            <person name="du Plessis D."/>
            <person name="Fuchs T."/>
            <person name="Gasser K."/>
            <person name="Kramer D."/>
            <person name="Li W."/>
            <person name="Munsamy K."/>
            <person name="Piso A."/>
            <person name="Price J.L."/>
            <person name="Sonnekus B."/>
            <person name="Thomas C."/>
            <person name="van der Nest A."/>
            <person name="van Dijk A."/>
            <person name="van Heerden A."/>
            <person name="van Vuuren N."/>
            <person name="Yilmaz N."/>
            <person name="Duong T.A."/>
            <person name="van der Merwe N.A."/>
            <person name="Wingfield M.J."/>
            <person name="Wingfield B.D."/>
        </authorList>
    </citation>
    <scope>NUCLEOTIDE SEQUENCE [LARGE SCALE GENOMIC DNA]</scope>
    <source>
        <strain evidence="11 12">CMW 12675</strain>
    </source>
</reference>
<keyword evidence="6 9" id="KW-0804">Transcription</keyword>
<dbReference type="InterPro" id="IPR014801">
    <property type="entry name" value="Mediator_Med5_fun"/>
</dbReference>
<keyword evidence="4 9" id="KW-0805">Transcription regulation</keyword>
<sequence>MATVAANLPDAPAAATGAAALVPKPGPELVSTAPRRPAKGRLSRAANTILPIRRVAYLKWKHFLVQMMREGASESTLENMSRFLWKDYYIAPDPLAVLILTPRLDHYALNPRMQMYLYLALKEGYVDVPSILAAMLRFTTLSGIGQSPDTDIGSCWKSSYATDEAIFWQLAKCMSQPLDSPTGPTRRLEFAIDTLLHIVKRLAAWANLFIQVYGVLTNDVLSQVVDVNTRMEIDATHNAFVTLLLRTCEHPGIVRALAKPYATSKRSPYTAPTTHSNRPFTECRKIITHSLQLFISSCVQNPHITDRLNNFRLKISELDPCGAITEVEAEQEDSAASDLALEAVASKHIPLTNSRAALYIYLNACLVGRPVIDDDMLCNLIRNRYQHDIQNGIVDLILASFDVLANAAFQNEHKSTAQLLRSYLTNKLPLLIVTLSPGLYPTTTPEFVIQMTLNQVDPNTFPTLAAMFDDTRNNNNDFTENMRDEFCFACCLHGLIAESSIPALLGETYSTLPPGGKYSKAMLVQEAINDPERAIRLLDELDKTNGNVGAVCQALVEVFGQLCANRDTSLLKTLCSQLARQPRALDVIQLFEKPVTLLQPLCNLLDGWKYDEDQGEYQPVYEEFGSILLLVMAFAYRYNLSPPDMGIRSPDSFVAKLIREGHLSKTLAELTPTEESRLSVWTHSLFGGDTGGLTDELMASCPPQDFYLLVATLFKNMVVANSEGTLSDEALKGGIEYLVDTFLMPSLVPAVLFLADQLSVDLEQEQLAMVKILHLILQPKAIHNDTAPMLVAVMNLTAKPLERALRRYQRRYPTSQAVEPLLAAIKDCIPLSRRTGGADHNELEAWCATPSGGLAIAVRSTIHGFVQWSLNPMIGVSPTLYTHRQILVAIRRMTAQHVIRLIIDEIKAFTAHGPPAQNIAYDVALALIVSPEVTNYPEPVPHLVDDLGNIPIPIQRRLTLREVLGMKASSFREIHLIDPEKAEIVIRLHRHVEEQMAPAPAPPIIDVDIALPLAANAEVDATAQEATATGADSTVQQSSADGTASATSAQPTAGDALSDGMDLGMDMGMGDMSVMGSTGGAMDLNGDGDLFGGLGGADDFTWDSIDVIGL</sequence>